<dbReference type="EMBL" id="OC921986">
    <property type="protein sequence ID" value="CAD7653843.1"/>
    <property type="molecule type" value="Genomic_DNA"/>
</dbReference>
<dbReference type="Proteomes" id="UP000728032">
    <property type="component" value="Unassembled WGS sequence"/>
</dbReference>
<organism evidence="1">
    <name type="scientific">Oppiella nova</name>
    <dbReference type="NCBI Taxonomy" id="334625"/>
    <lineage>
        <taxon>Eukaryota</taxon>
        <taxon>Metazoa</taxon>
        <taxon>Ecdysozoa</taxon>
        <taxon>Arthropoda</taxon>
        <taxon>Chelicerata</taxon>
        <taxon>Arachnida</taxon>
        <taxon>Acari</taxon>
        <taxon>Acariformes</taxon>
        <taxon>Sarcoptiformes</taxon>
        <taxon>Oribatida</taxon>
        <taxon>Brachypylina</taxon>
        <taxon>Oppioidea</taxon>
        <taxon>Oppiidae</taxon>
        <taxon>Oppiella</taxon>
    </lineage>
</organism>
<gene>
    <name evidence="1" type="ORF">ONB1V03_LOCUS10496</name>
</gene>
<sequence>MDTKCMIAIMSDTYNEPSGEAMGMPANGPHLVYEWMTGRDVQSVSQWEDAMAVQHRCLRQISRELSAKRSPEWLLKTNKP</sequence>
<accession>A0A7R9QQ86</accession>
<evidence type="ECO:0000313" key="2">
    <source>
        <dbReference type="Proteomes" id="UP000728032"/>
    </source>
</evidence>
<protein>
    <submittedName>
        <fullName evidence="1">Uncharacterized protein</fullName>
    </submittedName>
</protein>
<dbReference type="EMBL" id="CAJPVJ010007161">
    <property type="protein sequence ID" value="CAG2171030.1"/>
    <property type="molecule type" value="Genomic_DNA"/>
</dbReference>
<proteinExistence type="predicted"/>
<keyword evidence="2" id="KW-1185">Reference proteome</keyword>
<name>A0A7R9QQ86_9ACAR</name>
<reference evidence="1" key="1">
    <citation type="submission" date="2020-11" db="EMBL/GenBank/DDBJ databases">
        <authorList>
            <person name="Tran Van P."/>
        </authorList>
    </citation>
    <scope>NUCLEOTIDE SEQUENCE</scope>
</reference>
<evidence type="ECO:0000313" key="1">
    <source>
        <dbReference type="EMBL" id="CAD7653843.1"/>
    </source>
</evidence>
<dbReference type="AlphaFoldDB" id="A0A7R9QQ86"/>